<feature type="binding site" evidence="5">
    <location>
        <position position="892"/>
    </location>
    <ligand>
        <name>Zn(2+)</name>
        <dbReference type="ChEBI" id="CHEBI:29105"/>
        <note>catalytic</note>
    </ligand>
</feature>
<feature type="binding site" evidence="5">
    <location>
        <position position="201"/>
    </location>
    <ligand>
        <name>Zn(2+)</name>
        <dbReference type="ChEBI" id="CHEBI:29105"/>
        <note>catalytic</note>
    </ligand>
</feature>
<feature type="domain" description="ShKT" evidence="9">
    <location>
        <begin position="437"/>
        <end position="473"/>
    </location>
</feature>
<dbReference type="PANTHER" id="PTHR10127:SF873">
    <property type="entry name" value="METALLOENDOPEPTIDASE"/>
    <property type="match status" value="1"/>
</dbReference>
<feature type="region of interest" description="Disordered" evidence="7">
    <location>
        <begin position="519"/>
        <end position="542"/>
    </location>
</feature>
<dbReference type="InterPro" id="IPR024079">
    <property type="entry name" value="MetalloPept_cat_dom_sf"/>
</dbReference>
<dbReference type="Pfam" id="PF01549">
    <property type="entry name" value="ShK"/>
    <property type="match status" value="9"/>
</dbReference>
<feature type="binding site" evidence="5">
    <location>
        <position position="211"/>
    </location>
    <ligand>
        <name>Zn(2+)</name>
        <dbReference type="ChEBI" id="CHEBI:29105"/>
        <note>catalytic</note>
    </ligand>
</feature>
<keyword evidence="2 5" id="KW-0645">Protease</keyword>
<evidence type="ECO:0000313" key="12">
    <source>
        <dbReference type="Proteomes" id="UP000245119"/>
    </source>
</evidence>
<dbReference type="PANTHER" id="PTHR10127">
    <property type="entry name" value="DISCOIDIN, CUB, EGF, LAMININ , AND ZINC METALLOPROTEASE DOMAIN CONTAINING"/>
    <property type="match status" value="1"/>
</dbReference>
<proteinExistence type="predicted"/>
<evidence type="ECO:0000256" key="7">
    <source>
        <dbReference type="SAM" id="MobiDB-lite"/>
    </source>
</evidence>
<evidence type="ECO:0000259" key="10">
    <source>
        <dbReference type="PROSITE" id="PS51864"/>
    </source>
</evidence>
<keyword evidence="5 6" id="KW-0482">Metalloprotease</keyword>
<dbReference type="EMBL" id="PZQS01000014">
    <property type="protein sequence ID" value="PVD18307.1"/>
    <property type="molecule type" value="Genomic_DNA"/>
</dbReference>
<reference evidence="11 12" key="1">
    <citation type="submission" date="2018-04" db="EMBL/GenBank/DDBJ databases">
        <title>The genome of golden apple snail Pomacea canaliculata provides insight into stress tolerance and invasive adaptation.</title>
        <authorList>
            <person name="Liu C."/>
            <person name="Liu B."/>
            <person name="Ren Y."/>
            <person name="Zhang Y."/>
            <person name="Wang H."/>
            <person name="Li S."/>
            <person name="Jiang F."/>
            <person name="Yin L."/>
            <person name="Zhang G."/>
            <person name="Qian W."/>
            <person name="Fan W."/>
        </authorList>
    </citation>
    <scope>NUCLEOTIDE SEQUENCE [LARGE SCALE GENOMIC DNA]</scope>
    <source>
        <strain evidence="11">SZHN2017</strain>
        <tissue evidence="11">Muscle</tissue>
    </source>
</reference>
<gene>
    <name evidence="11" type="ORF">C0Q70_20856</name>
</gene>
<feature type="active site" evidence="5">
    <location>
        <position position="889"/>
    </location>
</feature>
<protein>
    <recommendedName>
        <fullName evidence="6">Metalloendopeptidase</fullName>
        <ecNumber evidence="6">3.4.24.-</ecNumber>
    </recommendedName>
</protein>
<dbReference type="CDD" id="cd04280">
    <property type="entry name" value="ZnMc_astacin_like"/>
    <property type="match status" value="2"/>
</dbReference>
<evidence type="ECO:0000256" key="4">
    <source>
        <dbReference type="PROSITE-ProRule" id="PRU01005"/>
    </source>
</evidence>
<sequence>MSQAVLVLVLPAVRGQSPHQAAGPPGWNSYRRREPRTDKTIDQLITEALGGIDVASNKILAEGENILAELDMYLSQDQFISLYEPPSGDLILWRNGSSLTSRSRHKRKAARDVVLRWPQGEIPYQFARGDFNAKEEYMIKQCMTEWERYTCVKFRPATSADRNMVRFQNGMGCNSQLGMVGGVQLLNLDIAGCRFRGLYLHEIGHAIGVVHEHQLPDRDTYIDILYGNVSPHMRVWFNKYSPDTVNQFSVPYEYSSVMHYGVTAFSYNNQAHTIRTKDSSKEKEIGKVYMKELSFSDVKVVSSMYSCNAFCASTVTCTDDGFLDQNCNCICKDGSRDCEVRSSQGIDMSAQTETSPPDGTHCTNIYDNWKCAVWANQGECDRNSQYMRTHCKKACGQCKKDKQEQEQEEKNHFTTWAWQWFGMFANLFPKDWMIGVCKDVYTFEKCHKWKEMGDCVTNSFFMKKNCKSTCNFCANPAMQPEASCINRYDDAKCEMWALDGECMLNPEWMSDRCRKSCRKCSDGSVSDGPDSGGADKDKEDEEKECVDIHPNGAECRRWAEIGECTKNPKWMIPNCRKSCGKCEDGTCKNLHGDKECQIWAEEKECIINREWMHANCAMACGICQPDVTSQPETRTATPRPEVTKNRIPRPPRGRERRQRQRLLGRKSAGTEIPVDVPDGRKVDSVRLTLATTSFTAKNPATTVTAQTDTYRPPPKRYRSKTIDELILQASKPTKTCRDLTCTIPVQQFPWTNGPTDERPPKTGIRDDLYTAELDMNLTPEQMTRLYGDNHISKRKATGDARLRWTNHTIPYEIHNGSFDSDEIAEIKDAMSEWERLTCVTFKPAVDSDVNRILLQNGYGCNSAVGMIGGIQVVNLQKPGCRFRGLYLHETGHAIGLVHEHQLPNRDDYISIRYTNVDPSMRIWFDKYSNDAVDQMGVEYDYSSIMHYGKTAFSYNGKAQTIFTKDKSKEQEIGQVAFKSLSFSDVKTVSLMYGCSRPCLNEDSDKQCDEWASRGECEGNSEYMHISCRKSCKLCQSTSGVVGFVVSEGSCENAYDEKKCTDWAATGECQKNSMWMRSNCRKACDACKPGNVSEQVKGENETICINQYGDGPCQDWADKGECQANPSFMLTECRKACGRCLNNDGDDDAPDNVTKTIVSTAACKDNESACKSWAKYCSSNTYVIKNCPKTCNRCDKIRTQLGSEEVEPSFPL</sequence>
<accession>A0A2T7NAV8</accession>
<feature type="binding site" evidence="5">
    <location>
        <position position="898"/>
    </location>
    <ligand>
        <name>Zn(2+)</name>
        <dbReference type="ChEBI" id="CHEBI:29105"/>
        <note>catalytic</note>
    </ligand>
</feature>
<keyword evidence="3 5" id="KW-0378">Hydrolase</keyword>
<dbReference type="InterPro" id="IPR006026">
    <property type="entry name" value="Peptidase_Metallo"/>
</dbReference>
<name>A0A2T7NAV8_POMCA</name>
<evidence type="ECO:0000256" key="1">
    <source>
        <dbReference type="ARBA" id="ARBA00002657"/>
    </source>
</evidence>
<dbReference type="PRINTS" id="PR00480">
    <property type="entry name" value="ASTACIN"/>
</dbReference>
<dbReference type="GO" id="GO:0004222">
    <property type="term" value="F:metalloendopeptidase activity"/>
    <property type="evidence" value="ECO:0007669"/>
    <property type="project" value="UniProtKB-UniRule"/>
</dbReference>
<evidence type="ECO:0000256" key="6">
    <source>
        <dbReference type="RuleBase" id="RU361183"/>
    </source>
</evidence>
<feature type="domain" description="Peptidase M12A" evidence="10">
    <location>
        <begin position="108"/>
        <end position="308"/>
    </location>
</feature>
<keyword evidence="5 6" id="KW-0862">Zinc</keyword>
<dbReference type="EC" id="3.4.24.-" evidence="6"/>
<feature type="signal peptide" evidence="8">
    <location>
        <begin position="1"/>
        <end position="15"/>
    </location>
</feature>
<dbReference type="PROSITE" id="PS51670">
    <property type="entry name" value="SHKT"/>
    <property type="match status" value="8"/>
</dbReference>
<evidence type="ECO:0000256" key="2">
    <source>
        <dbReference type="ARBA" id="ARBA00022670"/>
    </source>
</evidence>
<dbReference type="Proteomes" id="UP000245119">
    <property type="component" value="Linkage Group LG14"/>
</dbReference>
<feature type="binding site" evidence="5">
    <location>
        <position position="205"/>
    </location>
    <ligand>
        <name>Zn(2+)</name>
        <dbReference type="ChEBI" id="CHEBI:29105"/>
        <note>catalytic</note>
    </ligand>
</feature>
<evidence type="ECO:0000256" key="3">
    <source>
        <dbReference type="ARBA" id="ARBA00022801"/>
    </source>
</evidence>
<feature type="chain" id="PRO_5015730342" description="Metalloendopeptidase" evidence="8">
    <location>
        <begin position="16"/>
        <end position="1211"/>
    </location>
</feature>
<evidence type="ECO:0000256" key="5">
    <source>
        <dbReference type="PROSITE-ProRule" id="PRU01211"/>
    </source>
</evidence>
<feature type="region of interest" description="Disordered" evidence="7">
    <location>
        <begin position="627"/>
        <end position="677"/>
    </location>
</feature>
<feature type="binding site" evidence="5">
    <location>
        <position position="888"/>
    </location>
    <ligand>
        <name>Zn(2+)</name>
        <dbReference type="ChEBI" id="CHEBI:29105"/>
        <note>catalytic</note>
    </ligand>
</feature>
<feature type="domain" description="Peptidase M12A" evidence="10">
    <location>
        <begin position="795"/>
        <end position="995"/>
    </location>
</feature>
<feature type="active site" evidence="5">
    <location>
        <position position="202"/>
    </location>
</feature>
<feature type="domain" description="ShKT" evidence="9">
    <location>
        <begin position="1050"/>
        <end position="1086"/>
    </location>
</feature>
<dbReference type="Pfam" id="PF01400">
    <property type="entry name" value="Astacin"/>
    <property type="match status" value="2"/>
</dbReference>
<dbReference type="Gene3D" id="1.10.10.1940">
    <property type="match status" value="2"/>
</dbReference>
<evidence type="ECO:0000313" key="11">
    <source>
        <dbReference type="EMBL" id="PVD18307.1"/>
    </source>
</evidence>
<feature type="domain" description="ShKT" evidence="9">
    <location>
        <begin position="1162"/>
        <end position="1193"/>
    </location>
</feature>
<dbReference type="SMART" id="SM00254">
    <property type="entry name" value="ShKT"/>
    <property type="match status" value="9"/>
</dbReference>
<evidence type="ECO:0000259" key="9">
    <source>
        <dbReference type="PROSITE" id="PS51670"/>
    </source>
</evidence>
<dbReference type="SUPFAM" id="SSF55486">
    <property type="entry name" value="Metalloproteases ('zincins'), catalytic domain"/>
    <property type="match status" value="2"/>
</dbReference>
<comment type="cofactor">
    <cofactor evidence="5 6">
        <name>Zn(2+)</name>
        <dbReference type="ChEBI" id="CHEBI:29105"/>
    </cofactor>
    <text evidence="5 6">Binds 1 zinc ion per subunit.</text>
</comment>
<comment type="function">
    <text evidence="1">Metalloprotease.</text>
</comment>
<keyword evidence="12" id="KW-1185">Reference proteome</keyword>
<dbReference type="InterPro" id="IPR001506">
    <property type="entry name" value="Peptidase_M12A"/>
</dbReference>
<comment type="caution">
    <text evidence="4">Lacks conserved residue(s) required for the propagation of feature annotation.</text>
</comment>
<keyword evidence="8" id="KW-0732">Signal</keyword>
<evidence type="ECO:0000256" key="8">
    <source>
        <dbReference type="SAM" id="SignalP"/>
    </source>
</evidence>
<feature type="domain" description="ShKT" evidence="9">
    <location>
        <begin position="545"/>
        <end position="582"/>
    </location>
</feature>
<comment type="caution">
    <text evidence="11">The sequence shown here is derived from an EMBL/GenBank/DDBJ whole genome shotgun (WGS) entry which is preliminary data.</text>
</comment>
<feature type="domain" description="ShKT" evidence="9">
    <location>
        <begin position="484"/>
        <end position="520"/>
    </location>
</feature>
<feature type="compositionally biased region" description="Basic residues" evidence="7">
    <location>
        <begin position="646"/>
        <end position="664"/>
    </location>
</feature>
<dbReference type="SMART" id="SM00235">
    <property type="entry name" value="ZnMc"/>
    <property type="match status" value="2"/>
</dbReference>
<feature type="domain" description="ShKT" evidence="9">
    <location>
        <begin position="998"/>
        <end position="1034"/>
    </location>
</feature>
<dbReference type="AlphaFoldDB" id="A0A2T7NAV8"/>
<dbReference type="InterPro" id="IPR034035">
    <property type="entry name" value="Astacin-like_dom"/>
</dbReference>
<dbReference type="GO" id="GO:0008270">
    <property type="term" value="F:zinc ion binding"/>
    <property type="evidence" value="ECO:0007669"/>
    <property type="project" value="UniProtKB-UniRule"/>
</dbReference>
<feature type="compositionally biased region" description="Polar residues" evidence="7">
    <location>
        <begin position="627"/>
        <end position="636"/>
    </location>
</feature>
<dbReference type="GO" id="GO:0006508">
    <property type="term" value="P:proteolysis"/>
    <property type="evidence" value="ECO:0007669"/>
    <property type="project" value="UniProtKB-KW"/>
</dbReference>
<dbReference type="PROSITE" id="PS51864">
    <property type="entry name" value="ASTACIN"/>
    <property type="match status" value="2"/>
</dbReference>
<dbReference type="OrthoDB" id="291007at2759"/>
<feature type="domain" description="ShKT" evidence="9">
    <location>
        <begin position="1103"/>
        <end position="1139"/>
    </location>
</feature>
<feature type="domain" description="ShKT" evidence="9">
    <location>
        <begin position="362"/>
        <end position="398"/>
    </location>
</feature>
<dbReference type="Gene3D" id="3.40.390.10">
    <property type="entry name" value="Collagenase (Catalytic Domain)"/>
    <property type="match status" value="2"/>
</dbReference>
<dbReference type="InterPro" id="IPR003582">
    <property type="entry name" value="ShKT_dom"/>
</dbReference>
<keyword evidence="5 6" id="KW-0479">Metal-binding</keyword>
<organism evidence="11 12">
    <name type="scientific">Pomacea canaliculata</name>
    <name type="common">Golden apple snail</name>
    <dbReference type="NCBI Taxonomy" id="400727"/>
    <lineage>
        <taxon>Eukaryota</taxon>
        <taxon>Metazoa</taxon>
        <taxon>Spiralia</taxon>
        <taxon>Lophotrochozoa</taxon>
        <taxon>Mollusca</taxon>
        <taxon>Gastropoda</taxon>
        <taxon>Caenogastropoda</taxon>
        <taxon>Architaenioglossa</taxon>
        <taxon>Ampullarioidea</taxon>
        <taxon>Ampullariidae</taxon>
        <taxon>Pomacea</taxon>
    </lineage>
</organism>